<evidence type="ECO:0000313" key="2">
    <source>
        <dbReference type="Proteomes" id="UP001153076"/>
    </source>
</evidence>
<protein>
    <submittedName>
        <fullName evidence="1">Uncharacterized protein</fullName>
    </submittedName>
</protein>
<dbReference type="Proteomes" id="UP001153076">
    <property type="component" value="Unassembled WGS sequence"/>
</dbReference>
<proteinExistence type="predicted"/>
<accession>A0A9Q1K8Z2</accession>
<dbReference type="AlphaFoldDB" id="A0A9Q1K8Z2"/>
<sequence length="208" mass="23903">MLEKMIEYGEITLSRIHDLMHDIALEAAGQEIYIRYSITTKFGIYLILMRKKTSHTTSTLKPSIVDLMEDLKALINLKISYGLGYTENINDGNKNDGLTGFEVKRFFPSLEWFELKYLPKLKSDLQIGGPNWREQPTKDDEMMDINNKGKPFDYKALPELDSIQFLACPTLENLGWLGKFHENLRVMISGESGTSKLKDMETNNISWP</sequence>
<dbReference type="EMBL" id="JAKOGI010000238">
    <property type="protein sequence ID" value="KAJ8438877.1"/>
    <property type="molecule type" value="Genomic_DNA"/>
</dbReference>
<keyword evidence="2" id="KW-1185">Reference proteome</keyword>
<reference evidence="1" key="1">
    <citation type="submission" date="2022-04" db="EMBL/GenBank/DDBJ databases">
        <title>Carnegiea gigantea Genome sequencing and assembly v2.</title>
        <authorList>
            <person name="Copetti D."/>
            <person name="Sanderson M.J."/>
            <person name="Burquez A."/>
            <person name="Wojciechowski M.F."/>
        </authorList>
    </citation>
    <scope>NUCLEOTIDE SEQUENCE</scope>
    <source>
        <strain evidence="1">SGP5-SGP5p</strain>
        <tissue evidence="1">Aerial part</tissue>
    </source>
</reference>
<evidence type="ECO:0000313" key="1">
    <source>
        <dbReference type="EMBL" id="KAJ8438877.1"/>
    </source>
</evidence>
<gene>
    <name evidence="1" type="ORF">Cgig2_007722</name>
</gene>
<name>A0A9Q1K8Z2_9CARY</name>
<organism evidence="1 2">
    <name type="scientific">Carnegiea gigantea</name>
    <dbReference type="NCBI Taxonomy" id="171969"/>
    <lineage>
        <taxon>Eukaryota</taxon>
        <taxon>Viridiplantae</taxon>
        <taxon>Streptophyta</taxon>
        <taxon>Embryophyta</taxon>
        <taxon>Tracheophyta</taxon>
        <taxon>Spermatophyta</taxon>
        <taxon>Magnoliopsida</taxon>
        <taxon>eudicotyledons</taxon>
        <taxon>Gunneridae</taxon>
        <taxon>Pentapetalae</taxon>
        <taxon>Caryophyllales</taxon>
        <taxon>Cactineae</taxon>
        <taxon>Cactaceae</taxon>
        <taxon>Cactoideae</taxon>
        <taxon>Echinocereeae</taxon>
        <taxon>Carnegiea</taxon>
    </lineage>
</organism>
<comment type="caution">
    <text evidence="1">The sequence shown here is derived from an EMBL/GenBank/DDBJ whole genome shotgun (WGS) entry which is preliminary data.</text>
</comment>